<dbReference type="FunFam" id="3.40.1780.10:FF:000001">
    <property type="entry name" value="S-adenosylmethionine:tRNA ribosyltransferase-isomerase"/>
    <property type="match status" value="1"/>
</dbReference>
<dbReference type="InterPro" id="IPR003699">
    <property type="entry name" value="QueA"/>
</dbReference>
<keyword evidence="5" id="KW-0949">S-adenosyl-L-methionine</keyword>
<comment type="subcellular location">
    <subcellularLocation>
        <location evidence="1">Cytoplasm</location>
    </subcellularLocation>
</comment>
<dbReference type="GO" id="GO:0008616">
    <property type="term" value="P:tRNA queuosine(34) biosynthetic process"/>
    <property type="evidence" value="ECO:0007669"/>
    <property type="project" value="UniProtKB-KW"/>
</dbReference>
<dbReference type="Gene3D" id="3.40.1780.10">
    <property type="entry name" value="QueA-like"/>
    <property type="match status" value="1"/>
</dbReference>
<dbReference type="GO" id="GO:0005737">
    <property type="term" value="C:cytoplasm"/>
    <property type="evidence" value="ECO:0007669"/>
    <property type="project" value="UniProtKB-SubCell"/>
</dbReference>
<proteinExistence type="inferred from homology"/>
<evidence type="ECO:0000256" key="5">
    <source>
        <dbReference type="ARBA" id="ARBA00022691"/>
    </source>
</evidence>
<evidence type="ECO:0000256" key="4">
    <source>
        <dbReference type="ARBA" id="ARBA00022679"/>
    </source>
</evidence>
<keyword evidence="7" id="KW-0413">Isomerase</keyword>
<dbReference type="NCBIfam" id="TIGR00113">
    <property type="entry name" value="queA"/>
    <property type="match status" value="1"/>
</dbReference>
<dbReference type="NCBIfam" id="NF001140">
    <property type="entry name" value="PRK00147.1"/>
    <property type="match status" value="1"/>
</dbReference>
<dbReference type="PANTHER" id="PTHR30307">
    <property type="entry name" value="S-ADENOSYLMETHIONINE:TRNA RIBOSYLTRANSFERASE-ISOMERASE"/>
    <property type="match status" value="1"/>
</dbReference>
<dbReference type="Gene3D" id="2.40.10.240">
    <property type="entry name" value="QueA-like"/>
    <property type="match status" value="1"/>
</dbReference>
<dbReference type="SUPFAM" id="SSF111337">
    <property type="entry name" value="QueA-like"/>
    <property type="match status" value="1"/>
</dbReference>
<comment type="subunit">
    <text evidence="2">Monomer.</text>
</comment>
<name>A0A644SX18_9ZZZZ</name>
<evidence type="ECO:0000256" key="2">
    <source>
        <dbReference type="ARBA" id="ARBA00011245"/>
    </source>
</evidence>
<keyword evidence="7" id="KW-0328">Glycosyltransferase</keyword>
<protein>
    <submittedName>
        <fullName evidence="7">S-adenosylmethionine:tRNA ribosyltransferase-isomerase</fullName>
        <ecNumber evidence="7">2.4.99.17</ecNumber>
    </submittedName>
</protein>
<dbReference type="InterPro" id="IPR042118">
    <property type="entry name" value="QueA_dom1"/>
</dbReference>
<dbReference type="HAMAP" id="MF_00113">
    <property type="entry name" value="QueA"/>
    <property type="match status" value="1"/>
</dbReference>
<reference evidence="7" key="1">
    <citation type="submission" date="2019-08" db="EMBL/GenBank/DDBJ databases">
        <authorList>
            <person name="Kucharzyk K."/>
            <person name="Murdoch R.W."/>
            <person name="Higgins S."/>
            <person name="Loffler F."/>
        </authorList>
    </citation>
    <scope>NUCLEOTIDE SEQUENCE</scope>
</reference>
<dbReference type="EMBL" id="VSSQ01000008">
    <property type="protein sequence ID" value="MPL59163.1"/>
    <property type="molecule type" value="Genomic_DNA"/>
</dbReference>
<dbReference type="InterPro" id="IPR036100">
    <property type="entry name" value="QueA_sf"/>
</dbReference>
<accession>A0A644SX18</accession>
<dbReference type="AlphaFoldDB" id="A0A644SX18"/>
<evidence type="ECO:0000313" key="7">
    <source>
        <dbReference type="EMBL" id="MPL59163.1"/>
    </source>
</evidence>
<dbReference type="InterPro" id="IPR042119">
    <property type="entry name" value="QueA_dom2"/>
</dbReference>
<keyword evidence="6" id="KW-0671">Queuosine biosynthesis</keyword>
<sequence>MRTEDFNFELPQELIAQYPTEKRGSSRLLVLDRATGRRNHAMIRDLPTFIEPGSLMVFNDSKVRKARLFGIAVDTGARVEFLLLHPSGEEANDRTSSRSWAAMTSKARKQREGRRFIFPEKLKGKISTALPSGEKIIDFDREVNDEYLERNGHIPLPPYIRREDDQRDAERYQTVYARVIGSAASPTAGLHFTPEILEELSSAGVGMEWLTLHVGLGTFLPVRVDTIEEHRMHREWYSVPERTAEAVNRAKSEGRKVIAVGTTSARTLESAWTDSGLRPGSASTDIFIHPGRSFKVVDQLFTNFHTPKSTLLMLISAFAGRELVLDTYREAIREGYRFFSYGDAMLIR</sequence>
<dbReference type="PANTHER" id="PTHR30307:SF0">
    <property type="entry name" value="S-ADENOSYLMETHIONINE:TRNA RIBOSYLTRANSFERASE-ISOMERASE"/>
    <property type="match status" value="1"/>
</dbReference>
<gene>
    <name evidence="7" type="primary">queA_3</name>
    <name evidence="7" type="ORF">SDC9_04711</name>
</gene>
<evidence type="ECO:0000256" key="1">
    <source>
        <dbReference type="ARBA" id="ARBA00004496"/>
    </source>
</evidence>
<evidence type="ECO:0000256" key="3">
    <source>
        <dbReference type="ARBA" id="ARBA00022490"/>
    </source>
</evidence>
<dbReference type="EC" id="2.4.99.17" evidence="7"/>
<keyword evidence="4 7" id="KW-0808">Transferase</keyword>
<evidence type="ECO:0000256" key="6">
    <source>
        <dbReference type="ARBA" id="ARBA00022785"/>
    </source>
</evidence>
<keyword evidence="3" id="KW-0963">Cytoplasm</keyword>
<dbReference type="GO" id="GO:0051075">
    <property type="term" value="F:S-adenosylmethionine:tRNA ribosyltransferase-isomerase activity"/>
    <property type="evidence" value="ECO:0007669"/>
    <property type="project" value="UniProtKB-EC"/>
</dbReference>
<dbReference type="Pfam" id="PF02547">
    <property type="entry name" value="Queuosine_synth"/>
    <property type="match status" value="1"/>
</dbReference>
<organism evidence="7">
    <name type="scientific">bioreactor metagenome</name>
    <dbReference type="NCBI Taxonomy" id="1076179"/>
    <lineage>
        <taxon>unclassified sequences</taxon>
        <taxon>metagenomes</taxon>
        <taxon>ecological metagenomes</taxon>
    </lineage>
</organism>
<comment type="caution">
    <text evidence="7">The sequence shown here is derived from an EMBL/GenBank/DDBJ whole genome shotgun (WGS) entry which is preliminary data.</text>
</comment>